<keyword evidence="3" id="KW-1185">Reference proteome</keyword>
<feature type="compositionally biased region" description="Polar residues" evidence="1">
    <location>
        <begin position="86"/>
        <end position="108"/>
    </location>
</feature>
<sequence>MSCNKTPASLLPALKGLPDSSLGYSPEPSFKYSSYGYSHESWSTDTDNESILSKTLTTIKSVFGSNTFPAIPSWSSPDSEPKDTNQKCTSTKETNQNCTSTKDTTPMGTITRPKSPEPRPSSPSSPSSSITIKQSQPIDIPSSYNQELKLYYEAKQQRLENPDRGRGAPPRVHHGDDQVHHYYRSRHRPLNGETKMVYYKGAYQPLICTNPWEAFHDQKLRDAEANIGKMEMFNEPPVTESLKEFQRLPTVKLDPRERAIVVKKMRKEKEVELVPKRIPLSQNVRHQNMHQWAVTHPRDKEFVEANGCLKRRPEMSRRKRIVLQE</sequence>
<gene>
    <name evidence="2" type="ORF">DM02DRAFT_627125</name>
</gene>
<feature type="region of interest" description="Disordered" evidence="1">
    <location>
        <begin position="159"/>
        <end position="179"/>
    </location>
</feature>
<dbReference type="Proteomes" id="UP000244855">
    <property type="component" value="Unassembled WGS sequence"/>
</dbReference>
<evidence type="ECO:0000256" key="1">
    <source>
        <dbReference type="SAM" id="MobiDB-lite"/>
    </source>
</evidence>
<dbReference type="EMBL" id="KZ805348">
    <property type="protein sequence ID" value="PVI02070.1"/>
    <property type="molecule type" value="Genomic_DNA"/>
</dbReference>
<dbReference type="AlphaFoldDB" id="A0A2V1DYX9"/>
<proteinExistence type="predicted"/>
<feature type="region of interest" description="Disordered" evidence="1">
    <location>
        <begin position="70"/>
        <end position="139"/>
    </location>
</feature>
<feature type="compositionally biased region" description="Low complexity" evidence="1">
    <location>
        <begin position="124"/>
        <end position="137"/>
    </location>
</feature>
<name>A0A2V1DYX9_9PLEO</name>
<organism evidence="2 3">
    <name type="scientific">Periconia macrospinosa</name>
    <dbReference type="NCBI Taxonomy" id="97972"/>
    <lineage>
        <taxon>Eukaryota</taxon>
        <taxon>Fungi</taxon>
        <taxon>Dikarya</taxon>
        <taxon>Ascomycota</taxon>
        <taxon>Pezizomycotina</taxon>
        <taxon>Dothideomycetes</taxon>
        <taxon>Pleosporomycetidae</taxon>
        <taxon>Pleosporales</taxon>
        <taxon>Massarineae</taxon>
        <taxon>Periconiaceae</taxon>
        <taxon>Periconia</taxon>
    </lineage>
</organism>
<reference evidence="2 3" key="1">
    <citation type="journal article" date="2018" name="Sci. Rep.">
        <title>Comparative genomics provides insights into the lifestyle and reveals functional heterogeneity of dark septate endophytic fungi.</title>
        <authorList>
            <person name="Knapp D.G."/>
            <person name="Nemeth J.B."/>
            <person name="Barry K."/>
            <person name="Hainaut M."/>
            <person name="Henrissat B."/>
            <person name="Johnson J."/>
            <person name="Kuo A."/>
            <person name="Lim J.H.P."/>
            <person name="Lipzen A."/>
            <person name="Nolan M."/>
            <person name="Ohm R.A."/>
            <person name="Tamas L."/>
            <person name="Grigoriev I.V."/>
            <person name="Spatafora J.W."/>
            <person name="Nagy L.G."/>
            <person name="Kovacs G.M."/>
        </authorList>
    </citation>
    <scope>NUCLEOTIDE SEQUENCE [LARGE SCALE GENOMIC DNA]</scope>
    <source>
        <strain evidence="2 3">DSE2036</strain>
    </source>
</reference>
<accession>A0A2V1DYX9</accession>
<evidence type="ECO:0000313" key="2">
    <source>
        <dbReference type="EMBL" id="PVI02070.1"/>
    </source>
</evidence>
<feature type="region of interest" description="Disordered" evidence="1">
    <location>
        <begin position="1"/>
        <end position="22"/>
    </location>
</feature>
<protein>
    <submittedName>
        <fullName evidence="2">Uncharacterized protein</fullName>
    </submittedName>
</protein>
<evidence type="ECO:0000313" key="3">
    <source>
        <dbReference type="Proteomes" id="UP000244855"/>
    </source>
</evidence>